<name>A0A918TEE9_9BACT</name>
<accession>A0A918TEE9</accession>
<feature type="transmembrane region" description="Helical" evidence="1">
    <location>
        <begin position="6"/>
        <end position="28"/>
    </location>
</feature>
<dbReference type="RefSeq" id="WP_189567153.1">
    <property type="nucleotide sequence ID" value="NZ_BMXI01000002.1"/>
</dbReference>
<evidence type="ECO:0000313" key="3">
    <source>
        <dbReference type="Proteomes" id="UP000644507"/>
    </source>
</evidence>
<reference evidence="2" key="1">
    <citation type="journal article" date="2014" name="Int. J. Syst. Evol. Microbiol.">
        <title>Complete genome sequence of Corynebacterium casei LMG S-19264T (=DSM 44701T), isolated from a smear-ripened cheese.</title>
        <authorList>
            <consortium name="US DOE Joint Genome Institute (JGI-PGF)"/>
            <person name="Walter F."/>
            <person name="Albersmeier A."/>
            <person name="Kalinowski J."/>
            <person name="Ruckert C."/>
        </authorList>
    </citation>
    <scope>NUCLEOTIDE SEQUENCE</scope>
    <source>
        <strain evidence="2">KCTC 12988</strain>
    </source>
</reference>
<evidence type="ECO:0000256" key="1">
    <source>
        <dbReference type="SAM" id="Phobius"/>
    </source>
</evidence>
<dbReference type="EMBL" id="BMXI01000002">
    <property type="protein sequence ID" value="GHC43338.1"/>
    <property type="molecule type" value="Genomic_DNA"/>
</dbReference>
<reference evidence="2" key="2">
    <citation type="submission" date="2020-09" db="EMBL/GenBank/DDBJ databases">
        <authorList>
            <person name="Sun Q."/>
            <person name="Kim S."/>
        </authorList>
    </citation>
    <scope>NUCLEOTIDE SEQUENCE</scope>
    <source>
        <strain evidence="2">KCTC 12988</strain>
    </source>
</reference>
<organism evidence="2 3">
    <name type="scientific">Roseibacillus persicicus</name>
    <dbReference type="NCBI Taxonomy" id="454148"/>
    <lineage>
        <taxon>Bacteria</taxon>
        <taxon>Pseudomonadati</taxon>
        <taxon>Verrucomicrobiota</taxon>
        <taxon>Verrucomicrobiia</taxon>
        <taxon>Verrucomicrobiales</taxon>
        <taxon>Verrucomicrobiaceae</taxon>
        <taxon>Roseibacillus</taxon>
    </lineage>
</organism>
<keyword evidence="3" id="KW-1185">Reference proteome</keyword>
<proteinExistence type="predicted"/>
<protein>
    <submittedName>
        <fullName evidence="2">Uncharacterized protein</fullName>
    </submittedName>
</protein>
<keyword evidence="1" id="KW-0472">Membrane</keyword>
<evidence type="ECO:0000313" key="2">
    <source>
        <dbReference type="EMBL" id="GHC43338.1"/>
    </source>
</evidence>
<keyword evidence="1" id="KW-1133">Transmembrane helix</keyword>
<comment type="caution">
    <text evidence="2">The sequence shown here is derived from an EMBL/GenBank/DDBJ whole genome shotgun (WGS) entry which is preliminary data.</text>
</comment>
<dbReference type="Proteomes" id="UP000644507">
    <property type="component" value="Unassembled WGS sequence"/>
</dbReference>
<gene>
    <name evidence="2" type="ORF">GCM10007100_05570</name>
</gene>
<keyword evidence="1" id="KW-0812">Transmembrane</keyword>
<sequence length="207" mass="23609">MNRWSLIVKVAGGLVALWIVVYGIKALVAPHRATPERIEELVAEANLEDFSQYGDLPNDEVTRQRRESLEKVASVVNRLDLSGQEEARDTLEGLWDKLSASERRQFVDLTMESFTRFFEALDALTPEARRDFVERGFRELEDGTTERRLEKMMAKDPKIMERITQNGMKAYFENASAETKMEMAPFLKATNEVMQGIRGQPFQGGGM</sequence>
<dbReference type="AlphaFoldDB" id="A0A918TEE9"/>